<reference evidence="1 2" key="1">
    <citation type="submission" date="2021-12" db="EMBL/GenBank/DDBJ databases">
        <title>Complete genome sequence of Phytobacter diazotrophicus TA9734.</title>
        <authorList>
            <person name="Kubota H."/>
            <person name="Nakayama Y."/>
            <person name="Ariyoshi T."/>
        </authorList>
    </citation>
    <scope>NUCLEOTIDE SEQUENCE [LARGE SCALE GENOMIC DNA]</scope>
    <source>
        <strain evidence="1 2">TA9734</strain>
    </source>
</reference>
<dbReference type="Proteomes" id="UP001320460">
    <property type="component" value="Chromosome"/>
</dbReference>
<accession>A0ABM7VRE6</accession>
<evidence type="ECO:0000313" key="1">
    <source>
        <dbReference type="EMBL" id="BDD49618.1"/>
    </source>
</evidence>
<organism evidence="1 2">
    <name type="scientific">Phytobacter diazotrophicus</name>
    <dbReference type="NCBI Taxonomy" id="395631"/>
    <lineage>
        <taxon>Bacteria</taxon>
        <taxon>Pseudomonadati</taxon>
        <taxon>Pseudomonadota</taxon>
        <taxon>Gammaproteobacteria</taxon>
        <taxon>Enterobacterales</taxon>
        <taxon>Enterobacteriaceae</taxon>
        <taxon>Phytobacter</taxon>
    </lineage>
</organism>
<sequence length="121" mass="13527">MRSSHVGFIIMTLALLLVGCSGKKSSPPLTSTSGKQSEVQCYQMFTALKSLDNASFKKYQQQFSIINNNYAIYKKNQSLIDGNSSEIIRLELNNKVDIVCARVRSAVFANMSRRANELNKL</sequence>
<dbReference type="EMBL" id="AP025334">
    <property type="protein sequence ID" value="BDD49618.1"/>
    <property type="molecule type" value="Genomic_DNA"/>
</dbReference>
<dbReference type="PROSITE" id="PS51257">
    <property type="entry name" value="PROKAR_LIPOPROTEIN"/>
    <property type="match status" value="1"/>
</dbReference>
<gene>
    <name evidence="1" type="ORF">PDTA9734_11050</name>
</gene>
<proteinExistence type="predicted"/>
<evidence type="ECO:0008006" key="3">
    <source>
        <dbReference type="Google" id="ProtNLM"/>
    </source>
</evidence>
<protein>
    <recommendedName>
        <fullName evidence="3">Lipoprotein</fullName>
    </recommendedName>
</protein>
<name>A0ABM7VRE6_9ENTR</name>
<keyword evidence="2" id="KW-1185">Reference proteome</keyword>
<evidence type="ECO:0000313" key="2">
    <source>
        <dbReference type="Proteomes" id="UP001320460"/>
    </source>
</evidence>